<keyword evidence="2" id="KW-1185">Reference proteome</keyword>
<sequence length="362" mass="42007">MHGSKLNQEATNTYSQSYSAKIAEEFFSQNDSISGQQIISITPVKQVNFFILKALFDEWQDEIKKFRSPYFDYKNEDVNQALKAFINTLSKHIQIDKEHFQPLLEKSVKATLELLYDPASYYTKELSKTASVDKSRELKASSKYIKLHKALFEDLWSRLNQGNDLQSAIQSALASYTDSNQEIEHITELFNSTLPLNVTDKQVDPEQFPMPEPLDTLEEIETVAPEESTSQDEINDEFEPVEKEELEAESHSINQQYKGDIKTLNQRYEEKEKAKTVAAALETKSLSNLKNNININQRYMFVNDLFEGHDKDYEIAMDQVEDCDSFDSSVELLVQNYAKKYDWDMNSDEVKELLKVIFKRFR</sequence>
<reference evidence="1 2" key="1">
    <citation type="submission" date="2017-04" db="EMBL/GenBank/DDBJ databases">
        <authorList>
            <person name="Afonso C.L."/>
            <person name="Miller P.J."/>
            <person name="Scott M.A."/>
            <person name="Spackman E."/>
            <person name="Goraichik I."/>
            <person name="Dimitrov K.M."/>
            <person name="Suarez D.L."/>
            <person name="Swayne D.E."/>
        </authorList>
    </citation>
    <scope>NUCLEOTIDE SEQUENCE [LARGE SCALE GENOMIC DNA]</scope>
    <source>
        <strain evidence="1 2">DSM 26133</strain>
    </source>
</reference>
<proteinExistence type="predicted"/>
<organism evidence="1 2">
    <name type="scientific">Reichenbachiella faecimaris</name>
    <dbReference type="NCBI Taxonomy" id="692418"/>
    <lineage>
        <taxon>Bacteria</taxon>
        <taxon>Pseudomonadati</taxon>
        <taxon>Bacteroidota</taxon>
        <taxon>Cytophagia</taxon>
        <taxon>Cytophagales</taxon>
        <taxon>Reichenbachiellaceae</taxon>
        <taxon>Reichenbachiella</taxon>
    </lineage>
</organism>
<evidence type="ECO:0000313" key="2">
    <source>
        <dbReference type="Proteomes" id="UP000192472"/>
    </source>
</evidence>
<dbReference type="RefSeq" id="WP_084373091.1">
    <property type="nucleotide sequence ID" value="NZ_FWYF01000002.1"/>
</dbReference>
<dbReference type="OrthoDB" id="1100725at2"/>
<dbReference type="Proteomes" id="UP000192472">
    <property type="component" value="Unassembled WGS sequence"/>
</dbReference>
<protein>
    <submittedName>
        <fullName evidence="1">Uncharacterized protein</fullName>
    </submittedName>
</protein>
<name>A0A1W2GF66_REIFA</name>
<accession>A0A1W2GF66</accession>
<evidence type="ECO:0000313" key="1">
    <source>
        <dbReference type="EMBL" id="SMD35310.1"/>
    </source>
</evidence>
<dbReference type="AlphaFoldDB" id="A0A1W2GF66"/>
<gene>
    <name evidence="1" type="ORF">SAMN04488029_2446</name>
</gene>
<dbReference type="EMBL" id="FWYF01000002">
    <property type="protein sequence ID" value="SMD35310.1"/>
    <property type="molecule type" value="Genomic_DNA"/>
</dbReference>
<dbReference type="STRING" id="692418.SAMN04488029_2446"/>